<sequence length="116" mass="12874">QELASSRREATKAGAQASSLEEELTTSRREMVGTEQWVKQASCKHYMGSIKTTMDKLDKQKNKIFESGWGVALKVARVNSTSLAWENVTWPKVDQSFPDIKGLYLNDGGSFDGAET</sequence>
<organism evidence="2 3">
    <name type="scientific">Ilex paraguariensis</name>
    <name type="common">yerba mate</name>
    <dbReference type="NCBI Taxonomy" id="185542"/>
    <lineage>
        <taxon>Eukaryota</taxon>
        <taxon>Viridiplantae</taxon>
        <taxon>Streptophyta</taxon>
        <taxon>Embryophyta</taxon>
        <taxon>Tracheophyta</taxon>
        <taxon>Spermatophyta</taxon>
        <taxon>Magnoliopsida</taxon>
        <taxon>eudicotyledons</taxon>
        <taxon>Gunneridae</taxon>
        <taxon>Pentapetalae</taxon>
        <taxon>asterids</taxon>
        <taxon>campanulids</taxon>
        <taxon>Aquifoliales</taxon>
        <taxon>Aquifoliaceae</taxon>
        <taxon>Ilex</taxon>
    </lineage>
</organism>
<proteinExistence type="predicted"/>
<dbReference type="AlphaFoldDB" id="A0ABC8S3X7"/>
<gene>
    <name evidence="2" type="ORF">ILEXP_LOCUS20092</name>
</gene>
<comment type="caution">
    <text evidence="2">The sequence shown here is derived from an EMBL/GenBank/DDBJ whole genome shotgun (WGS) entry which is preliminary data.</text>
</comment>
<accession>A0ABC8S3X7</accession>
<feature type="region of interest" description="Disordered" evidence="1">
    <location>
        <begin position="1"/>
        <end position="31"/>
    </location>
</feature>
<dbReference type="Proteomes" id="UP001642360">
    <property type="component" value="Unassembled WGS sequence"/>
</dbReference>
<feature type="compositionally biased region" description="Basic and acidic residues" evidence="1">
    <location>
        <begin position="1"/>
        <end position="11"/>
    </location>
</feature>
<name>A0ABC8S3X7_9AQUA</name>
<protein>
    <submittedName>
        <fullName evidence="2">Uncharacterized protein</fullName>
    </submittedName>
</protein>
<evidence type="ECO:0000313" key="2">
    <source>
        <dbReference type="EMBL" id="CAK9151923.1"/>
    </source>
</evidence>
<feature type="non-terminal residue" evidence="2">
    <location>
        <position position="1"/>
    </location>
</feature>
<keyword evidence="3" id="KW-1185">Reference proteome</keyword>
<reference evidence="2 3" key="1">
    <citation type="submission" date="2024-02" db="EMBL/GenBank/DDBJ databases">
        <authorList>
            <person name="Vignale AGUSTIN F."/>
            <person name="Sosa J E."/>
            <person name="Modenutti C."/>
        </authorList>
    </citation>
    <scope>NUCLEOTIDE SEQUENCE [LARGE SCALE GENOMIC DNA]</scope>
</reference>
<evidence type="ECO:0000256" key="1">
    <source>
        <dbReference type="SAM" id="MobiDB-lite"/>
    </source>
</evidence>
<evidence type="ECO:0000313" key="3">
    <source>
        <dbReference type="Proteomes" id="UP001642360"/>
    </source>
</evidence>
<dbReference type="EMBL" id="CAUOFW020002170">
    <property type="protein sequence ID" value="CAK9151923.1"/>
    <property type="molecule type" value="Genomic_DNA"/>
</dbReference>